<dbReference type="PANTHER" id="PTHR38433">
    <property type="match status" value="1"/>
</dbReference>
<dbReference type="RefSeq" id="WP_070365483.1">
    <property type="nucleotide sequence ID" value="NZ_CP016070.1"/>
</dbReference>
<organism evidence="2 3">
    <name type="scientific">Halodesulfurarchaeum formicicum</name>
    <dbReference type="NCBI Taxonomy" id="1873524"/>
    <lineage>
        <taxon>Archaea</taxon>
        <taxon>Methanobacteriati</taxon>
        <taxon>Methanobacteriota</taxon>
        <taxon>Stenosarchaea group</taxon>
        <taxon>Halobacteria</taxon>
        <taxon>Halobacteriales</taxon>
        <taxon>Halobacteriaceae</taxon>
        <taxon>Halodesulfurarchaeum</taxon>
    </lineage>
</organism>
<evidence type="ECO:0000256" key="1">
    <source>
        <dbReference type="SAM" id="MobiDB-lite"/>
    </source>
</evidence>
<reference evidence="2 3" key="1">
    <citation type="submission" date="2016-06" db="EMBL/GenBank/DDBJ databases">
        <title>Discovery of anaerobic lithoheterotrophic haloarchaeon capable of sulfur respiration by hydrogen and formate.</title>
        <authorList>
            <person name="Sorokin D.Y."/>
            <person name="Kublanov I.V."/>
            <person name="Roman P."/>
            <person name="Sinninghe Damste J.S."/>
            <person name="Golyshin P.N."/>
            <person name="Rojo D."/>
            <person name="Ciordia S."/>
            <person name="Mena Md.C."/>
            <person name="Ferrer M."/>
            <person name="Smedile F."/>
            <person name="Messina E."/>
            <person name="La Cono V."/>
            <person name="Yakimov M.M."/>
        </authorList>
    </citation>
    <scope>NUCLEOTIDE SEQUENCE [LARGE SCALE GENOMIC DNA]</scope>
    <source>
        <strain evidence="2 3">HTSR1</strain>
    </source>
</reference>
<dbReference type="Proteomes" id="UP000185608">
    <property type="component" value="Chromosome"/>
</dbReference>
<evidence type="ECO:0008006" key="4">
    <source>
        <dbReference type="Google" id="ProtNLM"/>
    </source>
</evidence>
<dbReference type="STRING" id="1873524.HSR6_1715"/>
<dbReference type="EMBL" id="CP016070">
    <property type="protein sequence ID" value="AOW80817.1"/>
    <property type="molecule type" value="Genomic_DNA"/>
</dbReference>
<dbReference type="KEGG" id="halh:HTSR_1646"/>
<proteinExistence type="predicted"/>
<feature type="region of interest" description="Disordered" evidence="1">
    <location>
        <begin position="88"/>
        <end position="107"/>
    </location>
</feature>
<dbReference type="AlphaFoldDB" id="A0A1D8S650"/>
<dbReference type="Pfam" id="PF07849">
    <property type="entry name" value="DUF1641"/>
    <property type="match status" value="1"/>
</dbReference>
<protein>
    <recommendedName>
        <fullName evidence="4">DUF1641 domain-containing protein</fullName>
    </recommendedName>
</protein>
<sequence length="155" mass="16753">MTDTDEPIDPEAESVQNALETLVELEETGTLDDLAEAANLVSLAAEAVDDDMVKSTMRAAVRAGELFDTAAGEPEALRNLEVFTAAMTEAAPDPADPPGKVGRFGAIGKMGDPKVQRGLGFTFRLLHEIGDQLEQRADRYDFESELADLDDLDER</sequence>
<dbReference type="InterPro" id="IPR012440">
    <property type="entry name" value="DUF1641"/>
</dbReference>
<name>A0A1D8S650_9EURY</name>
<dbReference type="GeneID" id="29829634"/>
<gene>
    <name evidence="2" type="ORF">HTSR_1646</name>
</gene>
<dbReference type="PANTHER" id="PTHR38433:SF1">
    <property type="entry name" value="DUF1641 DOMAIN-CONTAINING PROTEIN"/>
    <property type="match status" value="1"/>
</dbReference>
<evidence type="ECO:0000313" key="3">
    <source>
        <dbReference type="Proteomes" id="UP000185608"/>
    </source>
</evidence>
<accession>A0A1D8S650</accession>
<evidence type="ECO:0000313" key="2">
    <source>
        <dbReference type="EMBL" id="AOW80817.1"/>
    </source>
</evidence>